<dbReference type="Pfam" id="PF13977">
    <property type="entry name" value="TetR_C_6"/>
    <property type="match status" value="1"/>
</dbReference>
<dbReference type="InterPro" id="IPR036271">
    <property type="entry name" value="Tet_transcr_reg_TetR-rel_C_sf"/>
</dbReference>
<evidence type="ECO:0000256" key="5">
    <source>
        <dbReference type="PROSITE-ProRule" id="PRU00335"/>
    </source>
</evidence>
<accession>A0A1B1AGE7</accession>
<keyword evidence="4" id="KW-0804">Transcription</keyword>
<keyword evidence="2" id="KW-0805">Transcription regulation</keyword>
<proteinExistence type="predicted"/>
<keyword evidence="8" id="KW-1185">Reference proteome</keyword>
<dbReference type="SUPFAM" id="SSF46689">
    <property type="entry name" value="Homeodomain-like"/>
    <property type="match status" value="1"/>
</dbReference>
<name>A0A1B1AGE7_9PROT</name>
<evidence type="ECO:0000256" key="1">
    <source>
        <dbReference type="ARBA" id="ARBA00022491"/>
    </source>
</evidence>
<evidence type="ECO:0000259" key="6">
    <source>
        <dbReference type="PROSITE" id="PS50977"/>
    </source>
</evidence>
<protein>
    <recommendedName>
        <fullName evidence="6">HTH tetR-type domain-containing protein</fullName>
    </recommendedName>
</protein>
<dbReference type="STRING" id="1759059.ATE48_06705"/>
<gene>
    <name evidence="7" type="ORF">ATE48_06705</name>
</gene>
<evidence type="ECO:0000256" key="2">
    <source>
        <dbReference type="ARBA" id="ARBA00023015"/>
    </source>
</evidence>
<feature type="domain" description="HTH tetR-type" evidence="6">
    <location>
        <begin position="31"/>
        <end position="91"/>
    </location>
</feature>
<dbReference type="FunCoup" id="A0A1B1AGE7">
    <property type="interactions" value="129"/>
</dbReference>
<sequence length="219" mass="24003">MRRSIAAQAVSGNSRLGDPNLARLADPELAERRRRQIMDAAIACFRRRGFHQATMAEICAEAEISAGALYRYFSSKADIIGAIAEDKRGENDEAFMRAAEQHGFIAALCLSARSFFEKFAEGDGALIAEIMAEAIRDNAVSEPLRTTDSASVQIFIRALVAAQARGEVDATLDPEIATNTLFATLEGIGLRRAFCRETDVEAAISQFRALAERYLEPRK</sequence>
<dbReference type="PROSITE" id="PS01081">
    <property type="entry name" value="HTH_TETR_1"/>
    <property type="match status" value="1"/>
</dbReference>
<keyword evidence="3 5" id="KW-0238">DNA-binding</keyword>
<dbReference type="AlphaFoldDB" id="A0A1B1AGE7"/>
<organism evidence="7 8">
    <name type="scientific">Candidatus Viadribacter manganicus</name>
    <dbReference type="NCBI Taxonomy" id="1759059"/>
    <lineage>
        <taxon>Bacteria</taxon>
        <taxon>Pseudomonadati</taxon>
        <taxon>Pseudomonadota</taxon>
        <taxon>Alphaproteobacteria</taxon>
        <taxon>Hyphomonadales</taxon>
        <taxon>Hyphomonadaceae</taxon>
        <taxon>Candidatus Viadribacter</taxon>
    </lineage>
</organism>
<dbReference type="InterPro" id="IPR023772">
    <property type="entry name" value="DNA-bd_HTH_TetR-type_CS"/>
</dbReference>
<dbReference type="SUPFAM" id="SSF48498">
    <property type="entry name" value="Tetracyclin repressor-like, C-terminal domain"/>
    <property type="match status" value="1"/>
</dbReference>
<dbReference type="EMBL" id="CP013244">
    <property type="protein sequence ID" value="ANP45630.1"/>
    <property type="molecule type" value="Genomic_DNA"/>
</dbReference>
<evidence type="ECO:0000313" key="7">
    <source>
        <dbReference type="EMBL" id="ANP45630.1"/>
    </source>
</evidence>
<dbReference type="Pfam" id="PF00440">
    <property type="entry name" value="TetR_N"/>
    <property type="match status" value="1"/>
</dbReference>
<dbReference type="Gene3D" id="1.10.357.10">
    <property type="entry name" value="Tetracycline Repressor, domain 2"/>
    <property type="match status" value="1"/>
</dbReference>
<dbReference type="PRINTS" id="PR00455">
    <property type="entry name" value="HTHTETR"/>
</dbReference>
<dbReference type="Proteomes" id="UP000092498">
    <property type="component" value="Chromosome"/>
</dbReference>
<dbReference type="GO" id="GO:0003700">
    <property type="term" value="F:DNA-binding transcription factor activity"/>
    <property type="evidence" value="ECO:0007669"/>
    <property type="project" value="TreeGrafter"/>
</dbReference>
<dbReference type="InterPro" id="IPR009057">
    <property type="entry name" value="Homeodomain-like_sf"/>
</dbReference>
<evidence type="ECO:0000313" key="8">
    <source>
        <dbReference type="Proteomes" id="UP000092498"/>
    </source>
</evidence>
<dbReference type="PANTHER" id="PTHR30055:SF226">
    <property type="entry name" value="HTH-TYPE TRANSCRIPTIONAL REGULATOR PKSA"/>
    <property type="match status" value="1"/>
</dbReference>
<dbReference type="KEGG" id="cbot:ATE48_06705"/>
<dbReference type="InterPro" id="IPR001647">
    <property type="entry name" value="HTH_TetR"/>
</dbReference>
<dbReference type="InterPro" id="IPR050109">
    <property type="entry name" value="HTH-type_TetR-like_transc_reg"/>
</dbReference>
<dbReference type="Gene3D" id="1.10.10.60">
    <property type="entry name" value="Homeodomain-like"/>
    <property type="match status" value="1"/>
</dbReference>
<reference evidence="7 8" key="1">
    <citation type="submission" date="2015-11" db="EMBL/GenBank/DDBJ databases">
        <title>Whole-Genome Sequence of Candidatus Oderbacter manganicum from the National Park Lower Oder Valley, Germany.</title>
        <authorList>
            <person name="Braun B."/>
            <person name="Liere K."/>
            <person name="Szewzyk U."/>
        </authorList>
    </citation>
    <scope>NUCLEOTIDE SEQUENCE [LARGE SCALE GENOMIC DNA]</scope>
    <source>
        <strain evidence="7 8">OTSz_A_272</strain>
    </source>
</reference>
<dbReference type="GO" id="GO:0000976">
    <property type="term" value="F:transcription cis-regulatory region binding"/>
    <property type="evidence" value="ECO:0007669"/>
    <property type="project" value="TreeGrafter"/>
</dbReference>
<evidence type="ECO:0000256" key="4">
    <source>
        <dbReference type="ARBA" id="ARBA00023163"/>
    </source>
</evidence>
<keyword evidence="1" id="KW-0678">Repressor</keyword>
<dbReference type="PANTHER" id="PTHR30055">
    <property type="entry name" value="HTH-TYPE TRANSCRIPTIONAL REGULATOR RUTR"/>
    <property type="match status" value="1"/>
</dbReference>
<feature type="DNA-binding region" description="H-T-H motif" evidence="5">
    <location>
        <begin position="54"/>
        <end position="73"/>
    </location>
</feature>
<dbReference type="InterPro" id="IPR039538">
    <property type="entry name" value="BetI_C"/>
</dbReference>
<dbReference type="InParanoid" id="A0A1B1AGE7"/>
<dbReference type="PROSITE" id="PS50977">
    <property type="entry name" value="HTH_TETR_2"/>
    <property type="match status" value="1"/>
</dbReference>
<evidence type="ECO:0000256" key="3">
    <source>
        <dbReference type="ARBA" id="ARBA00023125"/>
    </source>
</evidence>